<keyword evidence="6" id="KW-0472">Membrane</keyword>
<dbReference type="OrthoDB" id="1470350at2759"/>
<dbReference type="Proteomes" id="UP000324767">
    <property type="component" value="Unassembled WGS sequence"/>
</dbReference>
<feature type="transmembrane region" description="Helical" evidence="6">
    <location>
        <begin position="6"/>
        <end position="23"/>
    </location>
</feature>
<keyword evidence="5" id="KW-0349">Heme</keyword>
<evidence type="ECO:0000313" key="7">
    <source>
        <dbReference type="EMBL" id="KAA6406462.1"/>
    </source>
</evidence>
<sequence length="512" mass="56789">MDGPFSAITILVLAAIIGLWYILDYLYAPRHSSGEPPVLPSSVPYVGHIIGLLRHGTRYYQTTSAKCKHPIYTLNMLNGKVYIVTSPDLVSAVNRNSKSLAFNPFIAQLGKRITGHDDATSQIVQHNLNGEQGSGYVTEVHDGLVAALSPGAHLESMIAPMLQKASTYIDDLDCSNEVDLFAWMRRMVTMCSTTAIYGPDNPFAKNSDYTDFFWDFDHDLNLLIIDVFPTLTAPKGSRARSILGTEFQQYFENYKPGQTQSSAMIQARHAANTKHGVSLWNQGRLEVGTLLGILANTIPSAFYMLVHIYSDPSLLKDIRAELETTAVSTAPPDAKRTLCILTLRDKCHLLHSTFQEMLRVHAHGAGSRFVREDTILDDQYLLKKGMVIQMPMAVMHSDPSIWGPDVASFQPRRFLKPNEASKGLKANSPAYRPFGGGASMCPGRHFVALEVLALTACMVLRFDIMPVVGEWSVPPQRQESLATNVFPPEKDVRVKVTRRAGFEAVVWDFAMK</sequence>
<keyword evidence="3 5" id="KW-0479">Metal-binding</keyword>
<name>A0A5M8PCG9_9LECA</name>
<keyword evidence="6" id="KW-0812">Transmembrane</keyword>
<dbReference type="PANTHER" id="PTHR47582">
    <property type="entry name" value="P450, PUTATIVE (EUROFUNG)-RELATED"/>
    <property type="match status" value="1"/>
</dbReference>
<gene>
    <name evidence="7" type="ORF">FRX48_09733</name>
</gene>
<protein>
    <recommendedName>
        <fullName evidence="9">Cytochrome P450</fullName>
    </recommendedName>
</protein>
<feature type="binding site" description="axial binding residue" evidence="5">
    <location>
        <position position="441"/>
    </location>
    <ligand>
        <name>heme</name>
        <dbReference type="ChEBI" id="CHEBI:30413"/>
    </ligand>
    <ligandPart>
        <name>Fe</name>
        <dbReference type="ChEBI" id="CHEBI:18248"/>
    </ligandPart>
</feature>
<reference evidence="7 8" key="1">
    <citation type="submission" date="2019-09" db="EMBL/GenBank/DDBJ databases">
        <title>The hologenome of the rock-dwelling lichen Lasallia pustulata.</title>
        <authorList>
            <person name="Greshake Tzovaras B."/>
            <person name="Segers F."/>
            <person name="Bicker A."/>
            <person name="Dal Grande F."/>
            <person name="Otte J."/>
            <person name="Hankeln T."/>
            <person name="Schmitt I."/>
            <person name="Ebersberger I."/>
        </authorList>
    </citation>
    <scope>NUCLEOTIDE SEQUENCE [LARGE SCALE GENOMIC DNA]</scope>
    <source>
        <strain evidence="7">A1-1</strain>
    </source>
</reference>
<keyword evidence="6" id="KW-1133">Transmembrane helix</keyword>
<dbReference type="SUPFAM" id="SSF48264">
    <property type="entry name" value="Cytochrome P450"/>
    <property type="match status" value="1"/>
</dbReference>
<dbReference type="CDD" id="cd11040">
    <property type="entry name" value="CYP7_CYP8-like"/>
    <property type="match status" value="1"/>
</dbReference>
<dbReference type="InterPro" id="IPR053007">
    <property type="entry name" value="CYP450_monoxygenase_sec-met"/>
</dbReference>
<comment type="caution">
    <text evidence="7">The sequence shown here is derived from an EMBL/GenBank/DDBJ whole genome shotgun (WGS) entry which is preliminary data.</text>
</comment>
<dbReference type="PRINTS" id="PR00465">
    <property type="entry name" value="EP450IV"/>
</dbReference>
<keyword evidence="4 5" id="KW-0408">Iron</keyword>
<dbReference type="GO" id="GO:0016705">
    <property type="term" value="F:oxidoreductase activity, acting on paired donors, with incorporation or reduction of molecular oxygen"/>
    <property type="evidence" value="ECO:0007669"/>
    <property type="project" value="InterPro"/>
</dbReference>
<dbReference type="GO" id="GO:0020037">
    <property type="term" value="F:heme binding"/>
    <property type="evidence" value="ECO:0007669"/>
    <property type="project" value="InterPro"/>
</dbReference>
<dbReference type="InterPro" id="IPR002403">
    <property type="entry name" value="Cyt_P450_E_grp-IV"/>
</dbReference>
<evidence type="ECO:0000256" key="6">
    <source>
        <dbReference type="SAM" id="Phobius"/>
    </source>
</evidence>
<dbReference type="Gene3D" id="1.10.630.10">
    <property type="entry name" value="Cytochrome P450"/>
    <property type="match status" value="1"/>
</dbReference>
<organism evidence="7 8">
    <name type="scientific">Lasallia pustulata</name>
    <dbReference type="NCBI Taxonomy" id="136370"/>
    <lineage>
        <taxon>Eukaryota</taxon>
        <taxon>Fungi</taxon>
        <taxon>Dikarya</taxon>
        <taxon>Ascomycota</taxon>
        <taxon>Pezizomycotina</taxon>
        <taxon>Lecanoromycetes</taxon>
        <taxon>OSLEUM clade</taxon>
        <taxon>Umbilicariomycetidae</taxon>
        <taxon>Umbilicariales</taxon>
        <taxon>Umbilicariaceae</taxon>
        <taxon>Lasallia</taxon>
    </lineage>
</organism>
<comment type="cofactor">
    <cofactor evidence="1 5">
        <name>heme</name>
        <dbReference type="ChEBI" id="CHEBI:30413"/>
    </cofactor>
</comment>
<evidence type="ECO:0000256" key="5">
    <source>
        <dbReference type="PIRSR" id="PIRSR602403-1"/>
    </source>
</evidence>
<accession>A0A5M8PCG9</accession>
<evidence type="ECO:0000256" key="2">
    <source>
        <dbReference type="ARBA" id="ARBA00010617"/>
    </source>
</evidence>
<evidence type="ECO:0000256" key="1">
    <source>
        <dbReference type="ARBA" id="ARBA00001971"/>
    </source>
</evidence>
<dbReference type="AlphaFoldDB" id="A0A5M8PCG9"/>
<evidence type="ECO:0000313" key="8">
    <source>
        <dbReference type="Proteomes" id="UP000324767"/>
    </source>
</evidence>
<evidence type="ECO:0008006" key="9">
    <source>
        <dbReference type="Google" id="ProtNLM"/>
    </source>
</evidence>
<comment type="similarity">
    <text evidence="2">Belongs to the cytochrome P450 family.</text>
</comment>
<dbReference type="EMBL" id="VXIT01000027">
    <property type="protein sequence ID" value="KAA6406462.1"/>
    <property type="molecule type" value="Genomic_DNA"/>
</dbReference>
<dbReference type="PANTHER" id="PTHR47582:SF1">
    <property type="entry name" value="P450, PUTATIVE (EUROFUNG)-RELATED"/>
    <property type="match status" value="1"/>
</dbReference>
<dbReference type="InterPro" id="IPR036396">
    <property type="entry name" value="Cyt_P450_sf"/>
</dbReference>
<dbReference type="GO" id="GO:0005506">
    <property type="term" value="F:iron ion binding"/>
    <property type="evidence" value="ECO:0007669"/>
    <property type="project" value="InterPro"/>
</dbReference>
<dbReference type="InterPro" id="IPR001128">
    <property type="entry name" value="Cyt_P450"/>
</dbReference>
<evidence type="ECO:0000256" key="3">
    <source>
        <dbReference type="ARBA" id="ARBA00022723"/>
    </source>
</evidence>
<dbReference type="Pfam" id="PF00067">
    <property type="entry name" value="p450"/>
    <property type="match status" value="1"/>
</dbReference>
<proteinExistence type="inferred from homology"/>
<dbReference type="GO" id="GO:0004497">
    <property type="term" value="F:monooxygenase activity"/>
    <property type="evidence" value="ECO:0007669"/>
    <property type="project" value="InterPro"/>
</dbReference>
<evidence type="ECO:0000256" key="4">
    <source>
        <dbReference type="ARBA" id="ARBA00023004"/>
    </source>
</evidence>